<evidence type="ECO:0000256" key="4">
    <source>
        <dbReference type="ARBA" id="ARBA00022596"/>
    </source>
</evidence>
<dbReference type="PROSITE" id="PS00507">
    <property type="entry name" value="NI_HGENASE_L_1"/>
    <property type="match status" value="1"/>
</dbReference>
<organism evidence="9 10">
    <name type="scientific">Ideonella dechloratans</name>
    <dbReference type="NCBI Taxonomy" id="36863"/>
    <lineage>
        <taxon>Bacteria</taxon>
        <taxon>Pseudomonadati</taxon>
        <taxon>Pseudomonadota</taxon>
        <taxon>Betaproteobacteria</taxon>
        <taxon>Burkholderiales</taxon>
        <taxon>Sphaerotilaceae</taxon>
        <taxon>Ideonella</taxon>
    </lineage>
</organism>
<dbReference type="SUPFAM" id="SSF56762">
    <property type="entry name" value="HydB/Nqo4-like"/>
    <property type="match status" value="1"/>
</dbReference>
<dbReference type="GO" id="GO:0016151">
    <property type="term" value="F:nickel cation binding"/>
    <property type="evidence" value="ECO:0007669"/>
    <property type="project" value="InterPro"/>
</dbReference>
<comment type="cofactor">
    <cofactor evidence="1 7">
        <name>Ni(2+)</name>
        <dbReference type="ChEBI" id="CHEBI:49786"/>
    </cofactor>
</comment>
<evidence type="ECO:0000313" key="9">
    <source>
        <dbReference type="EMBL" id="KAB0576385.1"/>
    </source>
</evidence>
<comment type="cofactor">
    <cofactor evidence="7">
        <name>Fe cation</name>
        <dbReference type="ChEBI" id="CHEBI:24875"/>
    </cofactor>
</comment>
<dbReference type="GO" id="GO:0008901">
    <property type="term" value="F:ferredoxin hydrogenase activity"/>
    <property type="evidence" value="ECO:0007669"/>
    <property type="project" value="InterPro"/>
</dbReference>
<evidence type="ECO:0000256" key="7">
    <source>
        <dbReference type="PIRSR" id="PIRSR601501-1"/>
    </source>
</evidence>
<evidence type="ECO:0000256" key="1">
    <source>
        <dbReference type="ARBA" id="ARBA00001967"/>
    </source>
</evidence>
<dbReference type="EMBL" id="VZPB01000058">
    <property type="protein sequence ID" value="KAB0576385.1"/>
    <property type="molecule type" value="Genomic_DNA"/>
</dbReference>
<dbReference type="InterPro" id="IPR018194">
    <property type="entry name" value="Ni-dep_hyd_lsu_Ni_BS"/>
</dbReference>
<dbReference type="InterPro" id="IPR029014">
    <property type="entry name" value="NiFe-Hase_large"/>
</dbReference>
<feature type="binding site" evidence="7">
    <location>
        <position position="63"/>
    </location>
    <ligand>
        <name>Ni(2+)</name>
        <dbReference type="ChEBI" id="CHEBI:49786"/>
    </ligand>
</feature>
<proteinExistence type="inferred from homology"/>
<dbReference type="InterPro" id="IPR001501">
    <property type="entry name" value="Ni-dep_hyd_lsu"/>
</dbReference>
<feature type="binding site" evidence="7">
    <location>
        <position position="428"/>
    </location>
    <ligand>
        <name>Mg(2+)</name>
        <dbReference type="ChEBI" id="CHEBI:18420"/>
    </ligand>
</feature>
<sequence length="483" mass="52409">MSRLIVGPFNRVEGDLEVQLELDAGRVREARVVSPMYRGFENLLLGRDPLDALVIVPRICGICSVSQSMAAATALAYAAGITPTPNGRHALNLMLACENAADHLSHFYLFFLPDFTRPVYAHRPWHAEALRRFAAQAGERGRAALAARQRWFTLMGTLGGKWPHTHSIQPGGSSRAIEPAERLRLLSRVRELRAFLEQTLLGDTLEAFQALPDEAALQAWAAPRLHADLPFFLQIGADLGLPTMGPGPGRWLSHGSFVQPDGSRVVPQGVFREGALGPLNVAAITEDATHAWLNEGDSAPRPPAQGLTQPAADKPGAYSWNKAPRLAGEVAECGAIARQLAAGQPLVRDAVARWGSTVHTRVLARVLELTRLVVWMEGWLQALQPREPWCAPCPLPEQAEGVGLVEAARGALGHWLRVERGRIAQYQIIAPTSWNFSPRDAAGQPGPLEAALVDAPVRPGETTPVAVQHIVRSFDPCMVCTVH</sequence>
<keyword evidence="4 7" id="KW-0533">Nickel</keyword>
<comment type="subcellular location">
    <subcellularLocation>
        <location evidence="2">Cell envelope</location>
    </subcellularLocation>
</comment>
<dbReference type="OrthoDB" id="9761717at2"/>
<name>A0A643F7I7_IDEDE</name>
<keyword evidence="5 7" id="KW-0479">Metal-binding</keyword>
<evidence type="ECO:0000256" key="3">
    <source>
        <dbReference type="ARBA" id="ARBA00009292"/>
    </source>
</evidence>
<feature type="region of interest" description="Disordered" evidence="8">
    <location>
        <begin position="293"/>
        <end position="315"/>
    </location>
</feature>
<dbReference type="AlphaFoldDB" id="A0A643F7I7"/>
<keyword evidence="10" id="KW-1185">Reference proteome</keyword>
<accession>A0A643F7I7</accession>
<comment type="caution">
    <text evidence="9">The sequence shown here is derived from an EMBL/GenBank/DDBJ whole genome shotgun (WGS) entry which is preliminary data.</text>
</comment>
<evidence type="ECO:0000256" key="6">
    <source>
        <dbReference type="ARBA" id="ARBA00023002"/>
    </source>
</evidence>
<evidence type="ECO:0000256" key="2">
    <source>
        <dbReference type="ARBA" id="ARBA00004196"/>
    </source>
</evidence>
<feature type="binding site" evidence="7">
    <location>
        <position position="41"/>
    </location>
    <ligand>
        <name>Mg(2+)</name>
        <dbReference type="ChEBI" id="CHEBI:18420"/>
    </ligand>
</feature>
<feature type="binding site" evidence="7">
    <location>
        <position position="60"/>
    </location>
    <ligand>
        <name>Ni(2+)</name>
        <dbReference type="ChEBI" id="CHEBI:49786"/>
    </ligand>
</feature>
<reference evidence="9 10" key="1">
    <citation type="submission" date="2019-09" db="EMBL/GenBank/DDBJ databases">
        <title>Draft genome sequences of 48 bacterial type strains from the CCUG.</title>
        <authorList>
            <person name="Tunovic T."/>
            <person name="Pineiro-Iglesias B."/>
            <person name="Unosson C."/>
            <person name="Inganas E."/>
            <person name="Ohlen M."/>
            <person name="Cardew S."/>
            <person name="Jensie-Markopoulos S."/>
            <person name="Salva-Serra F."/>
            <person name="Jaen-Luchoro D."/>
            <person name="Karlsson R."/>
            <person name="Svensson-Stadler L."/>
            <person name="Chun J."/>
            <person name="Moore E."/>
        </authorList>
    </citation>
    <scope>NUCLEOTIDE SEQUENCE [LARGE SCALE GENOMIC DNA]</scope>
    <source>
        <strain evidence="9 10">CCUG 30977</strain>
    </source>
</reference>
<protein>
    <submittedName>
        <fullName evidence="9">Nickel-dependent hydrogenase large subunit</fullName>
    </submittedName>
</protein>
<dbReference type="PANTHER" id="PTHR42958:SF4">
    <property type="entry name" value="HYDROGENASE EXPRESSION_FORMATION PROTEIN HUPK"/>
    <property type="match status" value="1"/>
</dbReference>
<feature type="binding site" evidence="7">
    <location>
        <position position="483"/>
    </location>
    <ligand>
        <name>Mg(2+)</name>
        <dbReference type="ChEBI" id="CHEBI:18420"/>
    </ligand>
</feature>
<dbReference type="Pfam" id="PF00374">
    <property type="entry name" value="NiFeSe_Hases"/>
    <property type="match status" value="2"/>
</dbReference>
<comment type="similarity">
    <text evidence="3">Belongs to the [NiFe]/[NiFeSe] hydrogenase large subunit family.</text>
</comment>
<dbReference type="InterPro" id="IPR050867">
    <property type="entry name" value="NiFe/NiFeSe_hydrgnase_LSU"/>
</dbReference>
<keyword evidence="7" id="KW-0408">Iron</keyword>
<feature type="binding site" evidence="7">
    <location>
        <position position="63"/>
    </location>
    <ligand>
        <name>Fe cation</name>
        <dbReference type="ChEBI" id="CHEBI:24875"/>
    </ligand>
</feature>
<dbReference type="PANTHER" id="PTHR42958">
    <property type="entry name" value="HYDROGENASE-2 LARGE CHAIN"/>
    <property type="match status" value="1"/>
</dbReference>
<feature type="binding site" evidence="7">
    <location>
        <position position="480"/>
    </location>
    <ligand>
        <name>Fe cation</name>
        <dbReference type="ChEBI" id="CHEBI:24875"/>
    </ligand>
</feature>
<dbReference type="GO" id="GO:0030313">
    <property type="term" value="C:cell envelope"/>
    <property type="evidence" value="ECO:0007669"/>
    <property type="project" value="UniProtKB-SubCell"/>
</dbReference>
<evidence type="ECO:0000313" key="10">
    <source>
        <dbReference type="Proteomes" id="UP000430120"/>
    </source>
</evidence>
<evidence type="ECO:0000256" key="8">
    <source>
        <dbReference type="SAM" id="MobiDB-lite"/>
    </source>
</evidence>
<evidence type="ECO:0000256" key="5">
    <source>
        <dbReference type="ARBA" id="ARBA00022723"/>
    </source>
</evidence>
<dbReference type="RefSeq" id="WP_151125469.1">
    <property type="nucleotide sequence ID" value="NZ_CP088081.1"/>
</dbReference>
<dbReference type="Proteomes" id="UP000430120">
    <property type="component" value="Unassembled WGS sequence"/>
</dbReference>
<feature type="binding site" evidence="7">
    <location>
        <position position="477"/>
    </location>
    <ligand>
        <name>Ni(2+)</name>
        <dbReference type="ChEBI" id="CHEBI:49786"/>
    </ligand>
</feature>
<keyword evidence="6" id="KW-0560">Oxidoreductase</keyword>
<dbReference type="Gene3D" id="1.10.645.10">
    <property type="entry name" value="Cytochrome-c3 Hydrogenase, chain B"/>
    <property type="match status" value="1"/>
</dbReference>
<gene>
    <name evidence="9" type="ORF">F7Q92_17970</name>
</gene>
<keyword evidence="7" id="KW-0460">Magnesium</keyword>